<dbReference type="EMBL" id="CM004473">
    <property type="protein sequence ID" value="OCT83378.1"/>
    <property type="molecule type" value="Genomic_DNA"/>
</dbReference>
<protein>
    <submittedName>
        <fullName evidence="1">Uncharacterized protein</fullName>
    </submittedName>
</protein>
<evidence type="ECO:0000313" key="2">
    <source>
        <dbReference type="Proteomes" id="UP000694892"/>
    </source>
</evidence>
<name>A0A974D0H1_XENLA</name>
<accession>A0A974D0H1</accession>
<gene>
    <name evidence="1" type="ORF">XELAEV_18025919mg</name>
</gene>
<dbReference type="Proteomes" id="UP000694892">
    <property type="component" value="Chromosome 4S"/>
</dbReference>
<organism evidence="1 2">
    <name type="scientific">Xenopus laevis</name>
    <name type="common">African clawed frog</name>
    <dbReference type="NCBI Taxonomy" id="8355"/>
    <lineage>
        <taxon>Eukaryota</taxon>
        <taxon>Metazoa</taxon>
        <taxon>Chordata</taxon>
        <taxon>Craniata</taxon>
        <taxon>Vertebrata</taxon>
        <taxon>Euteleostomi</taxon>
        <taxon>Amphibia</taxon>
        <taxon>Batrachia</taxon>
        <taxon>Anura</taxon>
        <taxon>Pipoidea</taxon>
        <taxon>Pipidae</taxon>
        <taxon>Xenopodinae</taxon>
        <taxon>Xenopus</taxon>
        <taxon>Xenopus</taxon>
    </lineage>
</organism>
<sequence>MNELNSQGYGLMYDGMPVNVQVTAMSSSGLLQYWPWVKEKESLVPGSECAILKQDRTGVKKLVTPDSPVTKGVAIEVGPGGIEAYIRP</sequence>
<evidence type="ECO:0000313" key="1">
    <source>
        <dbReference type="EMBL" id="OCT83378.1"/>
    </source>
</evidence>
<dbReference type="AlphaFoldDB" id="A0A974D0H1"/>
<reference evidence="2" key="1">
    <citation type="journal article" date="2016" name="Nature">
        <title>Genome evolution in the allotetraploid frog Xenopus laevis.</title>
        <authorList>
            <person name="Session A.M."/>
            <person name="Uno Y."/>
            <person name="Kwon T."/>
            <person name="Chapman J.A."/>
            <person name="Toyoda A."/>
            <person name="Takahashi S."/>
            <person name="Fukui A."/>
            <person name="Hikosaka A."/>
            <person name="Suzuki A."/>
            <person name="Kondo M."/>
            <person name="van Heeringen S.J."/>
            <person name="Quigley I."/>
            <person name="Heinz S."/>
            <person name="Ogino H."/>
            <person name="Ochi H."/>
            <person name="Hellsten U."/>
            <person name="Lyons J.B."/>
            <person name="Simakov O."/>
            <person name="Putnam N."/>
            <person name="Stites J."/>
            <person name="Kuroki Y."/>
            <person name="Tanaka T."/>
            <person name="Michiue T."/>
            <person name="Watanabe M."/>
            <person name="Bogdanovic O."/>
            <person name="Lister R."/>
            <person name="Georgiou G."/>
            <person name="Paranjpe S.S."/>
            <person name="van Kruijsbergen I."/>
            <person name="Shu S."/>
            <person name="Carlson J."/>
            <person name="Kinoshita T."/>
            <person name="Ohta Y."/>
            <person name="Mawaribuchi S."/>
            <person name="Jenkins J."/>
            <person name="Grimwood J."/>
            <person name="Schmutz J."/>
            <person name="Mitros T."/>
            <person name="Mozaffari S.V."/>
            <person name="Suzuki Y."/>
            <person name="Haramoto Y."/>
            <person name="Yamamoto T.S."/>
            <person name="Takagi C."/>
            <person name="Heald R."/>
            <person name="Miller K."/>
            <person name="Haudenschild C."/>
            <person name="Kitzman J."/>
            <person name="Nakayama T."/>
            <person name="Izutsu Y."/>
            <person name="Robert J."/>
            <person name="Fortriede J."/>
            <person name="Burns K."/>
            <person name="Lotay V."/>
            <person name="Karimi K."/>
            <person name="Yasuoka Y."/>
            <person name="Dichmann D.S."/>
            <person name="Flajnik M.F."/>
            <person name="Houston D.W."/>
            <person name="Shendure J."/>
            <person name="DuPasquier L."/>
            <person name="Vize P.D."/>
            <person name="Zorn A.M."/>
            <person name="Ito M."/>
            <person name="Marcotte E.M."/>
            <person name="Wallingford J.B."/>
            <person name="Ito Y."/>
            <person name="Asashima M."/>
            <person name="Ueno N."/>
            <person name="Matsuda Y."/>
            <person name="Veenstra G.J."/>
            <person name="Fujiyama A."/>
            <person name="Harland R.M."/>
            <person name="Taira M."/>
            <person name="Rokhsar D.S."/>
        </authorList>
    </citation>
    <scope>NUCLEOTIDE SEQUENCE [LARGE SCALE GENOMIC DNA]</scope>
    <source>
        <strain evidence="2">J</strain>
    </source>
</reference>
<proteinExistence type="predicted"/>